<dbReference type="EMBL" id="JXXR01000008">
    <property type="protein sequence ID" value="KJY74890.1"/>
    <property type="molecule type" value="Genomic_DNA"/>
</dbReference>
<keyword evidence="4" id="KW-0808">Transferase</keyword>
<dbReference type="RefSeq" id="WP_045985499.1">
    <property type="nucleotide sequence ID" value="NZ_CP063053.1"/>
</dbReference>
<dbReference type="Gene3D" id="3.30.559.30">
    <property type="entry name" value="Nonribosomal peptide synthetase, condensation domain"/>
    <property type="match status" value="1"/>
</dbReference>
<dbReference type="Pfam" id="PF02801">
    <property type="entry name" value="Ketoacyl-synt_C"/>
    <property type="match status" value="1"/>
</dbReference>
<dbReference type="PANTHER" id="PTHR43775:SF37">
    <property type="entry name" value="SI:DKEY-61P9.11"/>
    <property type="match status" value="1"/>
</dbReference>
<dbReference type="UniPathway" id="UPA00094"/>
<dbReference type="SUPFAM" id="SSF52777">
    <property type="entry name" value="CoA-dependent acyltransferases"/>
    <property type="match status" value="2"/>
</dbReference>
<dbReference type="InterPro" id="IPR023213">
    <property type="entry name" value="CAT-like_dom_sf"/>
</dbReference>
<dbReference type="Pfam" id="PF00109">
    <property type="entry name" value="ketoacyl-synt"/>
    <property type="match status" value="1"/>
</dbReference>
<comment type="caution">
    <text evidence="5">The sequence shown here is derived from an EMBL/GenBank/DDBJ whole genome shotgun (WGS) entry which is preliminary data.</text>
</comment>
<dbReference type="SUPFAM" id="SSF47336">
    <property type="entry name" value="ACP-like"/>
    <property type="match status" value="1"/>
</dbReference>
<protein>
    <submittedName>
        <fullName evidence="5">Uncharacterized protein</fullName>
    </submittedName>
</protein>
<dbReference type="AlphaFoldDB" id="A0A837G9G5"/>
<name>A0A837G9G5_9VIBR</name>
<dbReference type="InterPro" id="IPR020806">
    <property type="entry name" value="PKS_PP-bd"/>
</dbReference>
<dbReference type="PROSITE" id="PS52004">
    <property type="entry name" value="KS3_2"/>
    <property type="match status" value="1"/>
</dbReference>
<keyword evidence="3" id="KW-0597">Phosphoprotein</keyword>
<dbReference type="GO" id="GO:0005886">
    <property type="term" value="C:plasma membrane"/>
    <property type="evidence" value="ECO:0007669"/>
    <property type="project" value="TreeGrafter"/>
</dbReference>
<comment type="pathway">
    <text evidence="1">Lipid metabolism; fatty acid biosynthesis.</text>
</comment>
<gene>
    <name evidence="5" type="ORF">TW71_08055</name>
</gene>
<dbReference type="GO" id="GO:0031177">
    <property type="term" value="F:phosphopantetheine binding"/>
    <property type="evidence" value="ECO:0007669"/>
    <property type="project" value="InterPro"/>
</dbReference>
<dbReference type="InterPro" id="IPR018201">
    <property type="entry name" value="Ketoacyl_synth_AS"/>
</dbReference>
<sequence>MNEKIAVTGMSGLFPEANNYHEFWDNLCQGRVSYQAYTDPDGHVRSKGQCPDPETFDAQRYRLSEKEALVMDPQLRKFIELVDSALLDGEYHDLSELGTVAVIATQGSNHTYHDQLQQSVAQGQMAAPNALLLNLNKGTDFMATRVAHIFDFQGPCFNLQAACSSSLTAIVEAYWMLQTKRCDTVICGGVHISYPLETGYKYEPGSIYSQTGVCRPFDQSADGTVPADGGGVVILRRLRDAEASGEPIHAVIANAFSNNDGANKTSYAAPSVSGQGQLLSQVYRHLAINPRQLQFIECHATGTVVGDPMEVQALSHLMQSYEHDDTLSPVVVGSVKGNIGHLFWASGIASVIKSVLALKQGVYPGTGNLSQLNELLRESEKQHLLYTADSVPLDPKKPALAAVSSMGVGGTNAHIVIEGYDQAHRHPKNVQTNKETQCRVYSFFTQAPSAGDAHVESTPCTEPTSLSASSLLPHILAFYRQVLGEEEVEPDSDYFDLYGDSVTAVELLALLKSELGIEVTTDAIYEYSTPEALANAIAQSPLTSVQPVSQPTPNSDIEDPYDVLSPYQQRFYLLEKLQRGEGSQYNVPMAVEIPKAFPIASFTQRLEGILTQLPQFCHQYRIAKHGVALGDRRGLIVETDAVEVPADAALEPSLQAVYEQRFELDRGPLCRVTTLRRGEQRWLVLNCHHIAIDGMGLHNLLEVLAMAQAASAPLDSVYLPLRTAPSLSDASLAFWQERLRGVSPTALPVEPHQSLNAPPLVSGTVVSRLSSQQVSRIHHFARGHKTPLFVVLYALFNTTLSEFLDTPVVCTGMTLANRSDSERAAIDCRMNNIPVVVNCGSGEFTKILNETDAALKTSGPHAHVPLETISSLVGRNGQGVYDILFMYQNQNRGNVLNYQGFALNECPTRYQPLYGNLTVNIVPEQAGIAIEMTFNQAHHSKGTVASLLNRFVSNIDRDLTNLSPTQYMET</sequence>
<dbReference type="PROSITE" id="PS50075">
    <property type="entry name" value="CARRIER"/>
    <property type="match status" value="1"/>
</dbReference>
<dbReference type="InterPro" id="IPR009081">
    <property type="entry name" value="PP-bd_ACP"/>
</dbReference>
<evidence type="ECO:0000256" key="2">
    <source>
        <dbReference type="ARBA" id="ARBA00022450"/>
    </source>
</evidence>
<dbReference type="InterPro" id="IPR016039">
    <property type="entry name" value="Thiolase-like"/>
</dbReference>
<dbReference type="GO" id="GO:0071770">
    <property type="term" value="P:DIM/DIP cell wall layer assembly"/>
    <property type="evidence" value="ECO:0007669"/>
    <property type="project" value="TreeGrafter"/>
</dbReference>
<dbReference type="Gene3D" id="3.30.559.10">
    <property type="entry name" value="Chloramphenicol acetyltransferase-like domain"/>
    <property type="match status" value="1"/>
</dbReference>
<dbReference type="PROSITE" id="PS00606">
    <property type="entry name" value="KS3_1"/>
    <property type="match status" value="1"/>
</dbReference>
<dbReference type="Gene3D" id="1.10.1200.10">
    <property type="entry name" value="ACP-like"/>
    <property type="match status" value="1"/>
</dbReference>
<dbReference type="Pfam" id="PF00668">
    <property type="entry name" value="Condensation"/>
    <property type="match status" value="1"/>
</dbReference>
<dbReference type="InterPro" id="IPR001242">
    <property type="entry name" value="Condensation_dom"/>
</dbReference>
<evidence type="ECO:0000256" key="4">
    <source>
        <dbReference type="ARBA" id="ARBA00022679"/>
    </source>
</evidence>
<dbReference type="Pfam" id="PF00550">
    <property type="entry name" value="PP-binding"/>
    <property type="match status" value="1"/>
</dbReference>
<accession>A0A837G9G5</accession>
<reference evidence="5" key="1">
    <citation type="journal article" date="2015" name="BMC Genomics">
        <title>Genome mining reveals unlocked bioactive potential of marine Gram-negative bacteria.</title>
        <authorList>
            <person name="Machado H."/>
            <person name="Sonnenschein E.C."/>
            <person name="Melchiorsen J."/>
            <person name="Gram L."/>
        </authorList>
    </citation>
    <scope>NUCLEOTIDE SEQUENCE</scope>
    <source>
        <strain evidence="5">S2052</strain>
    </source>
</reference>
<dbReference type="InterPro" id="IPR014030">
    <property type="entry name" value="Ketoacyl_synth_N"/>
</dbReference>
<dbReference type="InterPro" id="IPR020841">
    <property type="entry name" value="PKS_Beta-ketoAc_synthase_dom"/>
</dbReference>
<dbReference type="InterPro" id="IPR014031">
    <property type="entry name" value="Ketoacyl_synth_C"/>
</dbReference>
<evidence type="ECO:0000313" key="5">
    <source>
        <dbReference type="EMBL" id="KJY74890.1"/>
    </source>
</evidence>
<dbReference type="InterPro" id="IPR050091">
    <property type="entry name" value="PKS_NRPS_Biosynth_Enz"/>
</dbReference>
<evidence type="ECO:0000256" key="3">
    <source>
        <dbReference type="ARBA" id="ARBA00022553"/>
    </source>
</evidence>
<proteinExistence type="predicted"/>
<dbReference type="SMART" id="SM00825">
    <property type="entry name" value="PKS_KS"/>
    <property type="match status" value="1"/>
</dbReference>
<keyword evidence="2" id="KW-0596">Phosphopantetheine</keyword>
<evidence type="ECO:0000256" key="1">
    <source>
        <dbReference type="ARBA" id="ARBA00005194"/>
    </source>
</evidence>
<dbReference type="GO" id="GO:0006633">
    <property type="term" value="P:fatty acid biosynthetic process"/>
    <property type="evidence" value="ECO:0007669"/>
    <property type="project" value="UniProtKB-UniPathway"/>
</dbReference>
<dbReference type="GO" id="GO:0005737">
    <property type="term" value="C:cytoplasm"/>
    <property type="evidence" value="ECO:0007669"/>
    <property type="project" value="TreeGrafter"/>
</dbReference>
<dbReference type="CDD" id="cd00833">
    <property type="entry name" value="PKS"/>
    <property type="match status" value="1"/>
</dbReference>
<dbReference type="Gene3D" id="3.40.47.10">
    <property type="match status" value="1"/>
</dbReference>
<dbReference type="InterPro" id="IPR036736">
    <property type="entry name" value="ACP-like_sf"/>
</dbReference>
<dbReference type="PANTHER" id="PTHR43775">
    <property type="entry name" value="FATTY ACID SYNTHASE"/>
    <property type="match status" value="1"/>
</dbReference>
<organism evidence="5">
    <name type="scientific">Vibrio coralliilyticus</name>
    <dbReference type="NCBI Taxonomy" id="190893"/>
    <lineage>
        <taxon>Bacteria</taxon>
        <taxon>Pseudomonadati</taxon>
        <taxon>Pseudomonadota</taxon>
        <taxon>Gammaproteobacteria</taxon>
        <taxon>Vibrionales</taxon>
        <taxon>Vibrionaceae</taxon>
        <taxon>Vibrio</taxon>
    </lineage>
</organism>
<dbReference type="GO" id="GO:0004315">
    <property type="term" value="F:3-oxoacyl-[acyl-carrier-protein] synthase activity"/>
    <property type="evidence" value="ECO:0007669"/>
    <property type="project" value="InterPro"/>
</dbReference>
<dbReference type="GO" id="GO:0004312">
    <property type="term" value="F:fatty acid synthase activity"/>
    <property type="evidence" value="ECO:0007669"/>
    <property type="project" value="TreeGrafter"/>
</dbReference>
<dbReference type="SUPFAM" id="SSF53901">
    <property type="entry name" value="Thiolase-like"/>
    <property type="match status" value="1"/>
</dbReference>
<dbReference type="SMART" id="SM00823">
    <property type="entry name" value="PKS_PP"/>
    <property type="match status" value="1"/>
</dbReference>